<keyword evidence="2 7" id="KW-0813">Transport</keyword>
<dbReference type="PATRIC" id="fig|1675527.3.peg.3206"/>
<evidence type="ECO:0000256" key="2">
    <source>
        <dbReference type="ARBA" id="ARBA00022448"/>
    </source>
</evidence>
<feature type="transmembrane region" description="Helical" evidence="7">
    <location>
        <begin position="48"/>
        <end position="66"/>
    </location>
</feature>
<organism evidence="9 10">
    <name type="scientific">Candidatus Rhodobacter oscarellae</name>
    <dbReference type="NCBI Taxonomy" id="1675527"/>
    <lineage>
        <taxon>Bacteria</taxon>
        <taxon>Pseudomonadati</taxon>
        <taxon>Pseudomonadota</taxon>
        <taxon>Alphaproteobacteria</taxon>
        <taxon>Rhodobacterales</taxon>
        <taxon>Rhodobacter group</taxon>
        <taxon>Rhodobacter</taxon>
    </lineage>
</organism>
<dbReference type="InterPro" id="IPR055348">
    <property type="entry name" value="DctQ"/>
</dbReference>
<comment type="subunit">
    <text evidence="7">The complex comprises the extracytoplasmic solute receptor protein and the two transmembrane proteins.</text>
</comment>
<dbReference type="STRING" id="1675527.AIOL_003067"/>
<comment type="subcellular location">
    <subcellularLocation>
        <location evidence="7">Cell inner membrane</location>
        <topology evidence="7">Multi-pass membrane protein</topology>
    </subcellularLocation>
    <subcellularLocation>
        <location evidence="1">Cell membrane</location>
        <topology evidence="1">Multi-pass membrane protein</topology>
    </subcellularLocation>
</comment>
<feature type="domain" description="Tripartite ATP-independent periplasmic transporters DctQ component" evidence="8">
    <location>
        <begin position="20"/>
        <end position="170"/>
    </location>
</feature>
<evidence type="ECO:0000256" key="3">
    <source>
        <dbReference type="ARBA" id="ARBA00022475"/>
    </source>
</evidence>
<evidence type="ECO:0000256" key="4">
    <source>
        <dbReference type="ARBA" id="ARBA00022692"/>
    </source>
</evidence>
<dbReference type="GO" id="GO:0022857">
    <property type="term" value="F:transmembrane transporter activity"/>
    <property type="evidence" value="ECO:0007669"/>
    <property type="project" value="UniProtKB-UniRule"/>
</dbReference>
<evidence type="ECO:0000256" key="5">
    <source>
        <dbReference type="ARBA" id="ARBA00022989"/>
    </source>
</evidence>
<dbReference type="Pfam" id="PF04290">
    <property type="entry name" value="DctQ"/>
    <property type="match status" value="1"/>
</dbReference>
<comment type="similarity">
    <text evidence="7">Belongs to the TRAP transporter small permease family.</text>
</comment>
<keyword evidence="3" id="KW-1003">Cell membrane</keyword>
<protein>
    <recommendedName>
        <fullName evidence="7">TRAP transporter small permease protein</fullName>
    </recommendedName>
</protein>
<evidence type="ECO:0000259" key="8">
    <source>
        <dbReference type="Pfam" id="PF04290"/>
    </source>
</evidence>
<dbReference type="Proteomes" id="UP000037178">
    <property type="component" value="Unassembled WGS sequence"/>
</dbReference>
<comment type="function">
    <text evidence="7">Part of the tripartite ATP-independent periplasmic (TRAP) transport system.</text>
</comment>
<keyword evidence="7" id="KW-0997">Cell inner membrane</keyword>
<dbReference type="EMBL" id="LFTY01000002">
    <property type="protein sequence ID" value="KMW58096.1"/>
    <property type="molecule type" value="Genomic_DNA"/>
</dbReference>
<evidence type="ECO:0000256" key="7">
    <source>
        <dbReference type="RuleBase" id="RU369079"/>
    </source>
</evidence>
<evidence type="ECO:0000313" key="10">
    <source>
        <dbReference type="Proteomes" id="UP000037178"/>
    </source>
</evidence>
<proteinExistence type="inferred from homology"/>
<evidence type="ECO:0000256" key="1">
    <source>
        <dbReference type="ARBA" id="ARBA00004651"/>
    </source>
</evidence>
<evidence type="ECO:0000313" key="9">
    <source>
        <dbReference type="EMBL" id="KMW58096.1"/>
    </source>
</evidence>
<name>A0A0J9E612_9RHOB</name>
<keyword evidence="6 7" id="KW-0472">Membrane</keyword>
<keyword evidence="5 7" id="KW-1133">Transmembrane helix</keyword>
<feature type="transmembrane region" description="Helical" evidence="7">
    <location>
        <begin position="146"/>
        <end position="168"/>
    </location>
</feature>
<feature type="transmembrane region" description="Helical" evidence="7">
    <location>
        <begin position="7"/>
        <end position="28"/>
    </location>
</feature>
<keyword evidence="4 7" id="KW-0812">Transmembrane</keyword>
<feature type="transmembrane region" description="Helical" evidence="7">
    <location>
        <begin position="87"/>
        <end position="108"/>
    </location>
</feature>
<dbReference type="AlphaFoldDB" id="A0A0J9E612"/>
<accession>A0A0J9E612</accession>
<keyword evidence="10" id="KW-1185">Reference proteome</keyword>
<reference evidence="9 10" key="1">
    <citation type="submission" date="2015-06" db="EMBL/GenBank/DDBJ databases">
        <title>Draft genome sequence of an Alphaproteobacteria species associated to the Mediterranean sponge Oscarella lobularis.</title>
        <authorList>
            <person name="Jourda C."/>
            <person name="Santini S."/>
            <person name="Claverie J.-M."/>
        </authorList>
    </citation>
    <scope>NUCLEOTIDE SEQUENCE [LARGE SCALE GENOMIC DNA]</scope>
    <source>
        <strain evidence="9">IGS</strain>
    </source>
</reference>
<evidence type="ECO:0000256" key="6">
    <source>
        <dbReference type="ARBA" id="ARBA00023136"/>
    </source>
</evidence>
<gene>
    <name evidence="9" type="ORF">AIOL_003067</name>
</gene>
<comment type="caution">
    <text evidence="9">The sequence shown here is derived from an EMBL/GenBank/DDBJ whole genome shotgun (WGS) entry which is preliminary data.</text>
</comment>
<dbReference type="GO" id="GO:0005886">
    <property type="term" value="C:plasma membrane"/>
    <property type="evidence" value="ECO:0007669"/>
    <property type="project" value="UniProtKB-SubCell"/>
</dbReference>
<sequence length="177" mass="19386">MDHVARALAYVGGTVLIAIAAMTVISTIGRAFVGLQVGLGPVPGDFELVEAGTAVAVFAFMSWCHLNQGHVTVDIVADKMPVWANRGLVLIGNLLVLAVAFVIAWRLWMGLGEQVTWFSQPVRDMLGFGYKPFTNNTTYILGMPFWYSYALSFVGAFFFTVISVFTVWRATNDLLGR</sequence>